<dbReference type="GO" id="GO:0042973">
    <property type="term" value="F:glucan endo-1,3-beta-D-glucosidase activity"/>
    <property type="evidence" value="ECO:0007669"/>
    <property type="project" value="UniProtKB-EC"/>
</dbReference>
<feature type="compositionally biased region" description="Low complexity" evidence="6">
    <location>
        <begin position="327"/>
        <end position="347"/>
    </location>
</feature>
<evidence type="ECO:0000256" key="6">
    <source>
        <dbReference type="SAM" id="MobiDB-lite"/>
    </source>
</evidence>
<comment type="subcellular location">
    <subcellularLocation>
        <location evidence="2">Cell envelope</location>
    </subcellularLocation>
</comment>
<evidence type="ECO:0000313" key="9">
    <source>
        <dbReference type="Proteomes" id="UP000799440"/>
    </source>
</evidence>
<feature type="compositionally biased region" description="Pro residues" evidence="6">
    <location>
        <begin position="431"/>
        <end position="466"/>
    </location>
</feature>
<feature type="signal peptide" evidence="7">
    <location>
        <begin position="1"/>
        <end position="18"/>
    </location>
</feature>
<sequence length="578" mass="61553">MKAFKLLAVLAHCLGAAAQVHTGFCYGSHWDPATPKTYEDFKRAFEAAQKIEGAGVKFNSARLFSSLQWNSDKPIEAFQAAIDTNTTLLLGIWLGNGQEEAELKALDEAFAEHGEKLANLVVGVSVGSEDIFRNSEECEEENGTPCLGATVEEVKSNITVVRDHFASAPYADLMKDKPIGHVDIVKHTLLEDVDFIGATVYPFWNAEPIDEAEASFQGSMSSIEEDAGNIPVWITETGWPFSGPNIKQAEASTEDAQRYWTKIGCPLFGKYNVWWFELEDDAYNEEYDWAVLAKDRSPRIDFRCPNVGTSTTTPSGEPTTNAPPVSKAPSPTTSGPTSSAKQTPTTLTVTQTECVTVAVYGNKQTTTVATNTLKNSQVCVSPPPVTLAPSQVPVPPPSPNETTASPTPIPITDMFSVSDIPTTTPLRSSETPPPLPTLQSPVPTPTQAPMQPPVPTTPPPAVPDPAPSSTELDIPFIPSPPPRPPPPPPPPAQPFIPPQTAVPPPPTQEFAAPAPALPAAMTQAFAAPQPALPQAPTQAFAAPVPAMPPAPAQEFAAPQPAIPLSVAQFEAPVPAQPR</sequence>
<dbReference type="InterPro" id="IPR050732">
    <property type="entry name" value="Beta-glucan_modifiers"/>
</dbReference>
<dbReference type="GO" id="GO:0071555">
    <property type="term" value="P:cell wall organization"/>
    <property type="evidence" value="ECO:0007669"/>
    <property type="project" value="TreeGrafter"/>
</dbReference>
<dbReference type="GO" id="GO:0009277">
    <property type="term" value="C:fungal-type cell wall"/>
    <property type="evidence" value="ECO:0007669"/>
    <property type="project" value="TreeGrafter"/>
</dbReference>
<keyword evidence="9" id="KW-1185">Reference proteome</keyword>
<evidence type="ECO:0000313" key="8">
    <source>
        <dbReference type="EMBL" id="KAF2751430.1"/>
    </source>
</evidence>
<proteinExistence type="inferred from homology"/>
<reference evidence="8" key="1">
    <citation type="journal article" date="2020" name="Stud. Mycol.">
        <title>101 Dothideomycetes genomes: a test case for predicting lifestyles and emergence of pathogens.</title>
        <authorList>
            <person name="Haridas S."/>
            <person name="Albert R."/>
            <person name="Binder M."/>
            <person name="Bloem J."/>
            <person name="Labutti K."/>
            <person name="Salamov A."/>
            <person name="Andreopoulos B."/>
            <person name="Baker S."/>
            <person name="Barry K."/>
            <person name="Bills G."/>
            <person name="Bluhm B."/>
            <person name="Cannon C."/>
            <person name="Castanera R."/>
            <person name="Culley D."/>
            <person name="Daum C."/>
            <person name="Ezra D."/>
            <person name="Gonzalez J."/>
            <person name="Henrissat B."/>
            <person name="Kuo A."/>
            <person name="Liang C."/>
            <person name="Lipzen A."/>
            <person name="Lutzoni F."/>
            <person name="Magnuson J."/>
            <person name="Mondo S."/>
            <person name="Nolan M."/>
            <person name="Ohm R."/>
            <person name="Pangilinan J."/>
            <person name="Park H.-J."/>
            <person name="Ramirez L."/>
            <person name="Alfaro M."/>
            <person name="Sun H."/>
            <person name="Tritt A."/>
            <person name="Yoshinaga Y."/>
            <person name="Zwiers L.-H."/>
            <person name="Turgeon B."/>
            <person name="Goodwin S."/>
            <person name="Spatafora J."/>
            <person name="Crous P."/>
            <person name="Grigoriev I."/>
        </authorList>
    </citation>
    <scope>NUCLEOTIDE SEQUENCE</scope>
    <source>
        <strain evidence="8">CBS 119925</strain>
    </source>
</reference>
<feature type="region of interest" description="Disordered" evidence="6">
    <location>
        <begin position="388"/>
        <end position="513"/>
    </location>
</feature>
<evidence type="ECO:0000256" key="4">
    <source>
        <dbReference type="ARBA" id="ARBA00012780"/>
    </source>
</evidence>
<feature type="compositionally biased region" description="Low complexity" evidence="6">
    <location>
        <begin position="421"/>
        <end position="430"/>
    </location>
</feature>
<feature type="compositionally biased region" description="Low complexity" evidence="6">
    <location>
        <begin position="308"/>
        <end position="320"/>
    </location>
</feature>
<evidence type="ECO:0000256" key="5">
    <source>
        <dbReference type="ARBA" id="ARBA00022801"/>
    </source>
</evidence>
<evidence type="ECO:0000256" key="3">
    <source>
        <dbReference type="ARBA" id="ARBA00008773"/>
    </source>
</evidence>
<evidence type="ECO:0000256" key="2">
    <source>
        <dbReference type="ARBA" id="ARBA00004196"/>
    </source>
</evidence>
<dbReference type="EMBL" id="MU006562">
    <property type="protein sequence ID" value="KAF2751430.1"/>
    <property type="molecule type" value="Genomic_DNA"/>
</dbReference>
<dbReference type="OrthoDB" id="77201at2759"/>
<comment type="similarity">
    <text evidence="3">Belongs to the glycosyl hydrolase 17 family.</text>
</comment>
<evidence type="ECO:0000256" key="1">
    <source>
        <dbReference type="ARBA" id="ARBA00000382"/>
    </source>
</evidence>
<comment type="catalytic activity">
    <reaction evidence="1">
        <text>Hydrolysis of (1-&gt;3)-beta-D-glucosidic linkages in (1-&gt;3)-beta-D-glucans.</text>
        <dbReference type="EC" id="3.2.1.39"/>
    </reaction>
</comment>
<organism evidence="8 9">
    <name type="scientific">Sporormia fimetaria CBS 119925</name>
    <dbReference type="NCBI Taxonomy" id="1340428"/>
    <lineage>
        <taxon>Eukaryota</taxon>
        <taxon>Fungi</taxon>
        <taxon>Dikarya</taxon>
        <taxon>Ascomycota</taxon>
        <taxon>Pezizomycotina</taxon>
        <taxon>Dothideomycetes</taxon>
        <taxon>Pleosporomycetidae</taxon>
        <taxon>Pleosporales</taxon>
        <taxon>Sporormiaceae</taxon>
        <taxon>Sporormia</taxon>
    </lineage>
</organism>
<keyword evidence="7" id="KW-0732">Signal</keyword>
<keyword evidence="5 8" id="KW-0378">Hydrolase</keyword>
<dbReference type="Gene3D" id="3.20.20.80">
    <property type="entry name" value="Glycosidases"/>
    <property type="match status" value="1"/>
</dbReference>
<feature type="chain" id="PRO_5025617828" description="glucan endo-1,3-beta-D-glucosidase" evidence="7">
    <location>
        <begin position="19"/>
        <end position="578"/>
    </location>
</feature>
<dbReference type="EC" id="3.2.1.39" evidence="4"/>
<feature type="region of interest" description="Disordered" evidence="6">
    <location>
        <begin position="302"/>
        <end position="347"/>
    </location>
</feature>
<gene>
    <name evidence="8" type="ORF">M011DRAFT_473912</name>
</gene>
<dbReference type="InterPro" id="IPR017853">
    <property type="entry name" value="GH"/>
</dbReference>
<dbReference type="PANTHER" id="PTHR16631">
    <property type="entry name" value="GLUCAN 1,3-BETA-GLUCOSIDASE"/>
    <property type="match status" value="1"/>
</dbReference>
<dbReference type="Proteomes" id="UP000799440">
    <property type="component" value="Unassembled WGS sequence"/>
</dbReference>
<dbReference type="GO" id="GO:0009986">
    <property type="term" value="C:cell surface"/>
    <property type="evidence" value="ECO:0007669"/>
    <property type="project" value="TreeGrafter"/>
</dbReference>
<evidence type="ECO:0000256" key="7">
    <source>
        <dbReference type="SAM" id="SignalP"/>
    </source>
</evidence>
<dbReference type="AlphaFoldDB" id="A0A6A6VPB7"/>
<dbReference type="GO" id="GO:0005576">
    <property type="term" value="C:extracellular region"/>
    <property type="evidence" value="ECO:0007669"/>
    <property type="project" value="TreeGrafter"/>
</dbReference>
<accession>A0A6A6VPB7</accession>
<feature type="compositionally biased region" description="Pro residues" evidence="6">
    <location>
        <begin position="388"/>
        <end position="399"/>
    </location>
</feature>
<feature type="compositionally biased region" description="Pro residues" evidence="6">
    <location>
        <begin position="477"/>
        <end position="507"/>
    </location>
</feature>
<protein>
    <recommendedName>
        <fullName evidence="4">glucan endo-1,3-beta-D-glucosidase</fullName>
        <ecNumber evidence="4">3.2.1.39</ecNumber>
    </recommendedName>
</protein>
<dbReference type="SUPFAM" id="SSF51445">
    <property type="entry name" value="(Trans)glycosidases"/>
    <property type="match status" value="1"/>
</dbReference>
<name>A0A6A6VPB7_9PLEO</name>
<dbReference type="PANTHER" id="PTHR16631:SF13">
    <property type="entry name" value="GLUCAN ENDO-1,3-BETA-GLUCOSIDASE EGLC-RELATED"/>
    <property type="match status" value="1"/>
</dbReference>